<reference evidence="1 2" key="1">
    <citation type="submission" date="2014-01" db="EMBL/GenBank/DDBJ databases">
        <authorList>
            <person name="Dobos K."/>
            <person name="Lenaerts A."/>
            <person name="Ordway D."/>
            <person name="DeGroote M.A."/>
            <person name="Parker T."/>
            <person name="Sizemore C."/>
            <person name="Tallon L.J."/>
            <person name="Sadzewicz L.K."/>
            <person name="Sengamalay N."/>
            <person name="Fraser C.M."/>
            <person name="Hine E."/>
            <person name="Shefchek K.A."/>
            <person name="Das S.P."/>
            <person name="Tettelin H."/>
        </authorList>
    </citation>
    <scope>NUCLEOTIDE SEQUENCE [LARGE SCALE GENOMIC DNA]</scope>
    <source>
        <strain evidence="1 2">Harvey</strain>
    </source>
</reference>
<name>A0ABP3AGY7_MYCUL</name>
<gene>
    <name evidence="1" type="ORF">I551_4733</name>
</gene>
<dbReference type="InterPro" id="IPR038277">
    <property type="entry name" value="UreF_sf"/>
</dbReference>
<dbReference type="PANTHER" id="PTHR33620:SF1">
    <property type="entry name" value="UREASE ACCESSORY PROTEIN F"/>
    <property type="match status" value="1"/>
</dbReference>
<protein>
    <submittedName>
        <fullName evidence="1">Urease accessory protein ureF</fullName>
    </submittedName>
</protein>
<dbReference type="PANTHER" id="PTHR33620">
    <property type="entry name" value="UREASE ACCESSORY PROTEIN F"/>
    <property type="match status" value="1"/>
</dbReference>
<evidence type="ECO:0000313" key="1">
    <source>
        <dbReference type="EMBL" id="EUA88826.1"/>
    </source>
</evidence>
<keyword evidence="2" id="KW-1185">Reference proteome</keyword>
<accession>A0ABP3AGY7</accession>
<organism evidence="1 2">
    <name type="scientific">Mycobacterium ulcerans str. Harvey</name>
    <dbReference type="NCBI Taxonomy" id="1299332"/>
    <lineage>
        <taxon>Bacteria</taxon>
        <taxon>Bacillati</taxon>
        <taxon>Actinomycetota</taxon>
        <taxon>Actinomycetes</taxon>
        <taxon>Mycobacteriales</taxon>
        <taxon>Mycobacteriaceae</taxon>
        <taxon>Mycobacterium</taxon>
        <taxon>Mycobacterium ulcerans group</taxon>
    </lineage>
</organism>
<evidence type="ECO:0000313" key="2">
    <source>
        <dbReference type="Proteomes" id="UP000020681"/>
    </source>
</evidence>
<dbReference type="Gene3D" id="1.10.4190.10">
    <property type="entry name" value="Urease accessory protein UreF"/>
    <property type="match status" value="1"/>
</dbReference>
<dbReference type="EMBL" id="JAOL01000133">
    <property type="protein sequence ID" value="EUA88826.1"/>
    <property type="molecule type" value="Genomic_DNA"/>
</dbReference>
<comment type="caution">
    <text evidence="1">The sequence shown here is derived from an EMBL/GenBank/DDBJ whole genome shotgun (WGS) entry which is preliminary data.</text>
</comment>
<dbReference type="Proteomes" id="UP000020681">
    <property type="component" value="Unassembled WGS sequence"/>
</dbReference>
<sequence length="126" mass="13832">MLLTLADSRLPTGAHVHSGGVEEAITAGLVTNLSSLEAFLKRRIRSHGLVTASIAAAVQRGDLAPMAQIGKPTPAHLRPRRGMPHVARDEGWCGWLGRSGRKRTGTPSAQNPIWRWLQAEWERWRG</sequence>
<proteinExistence type="predicted"/>